<evidence type="ECO:0000256" key="3">
    <source>
        <dbReference type="ARBA" id="ARBA00023163"/>
    </source>
</evidence>
<name>A0ABS8WL66_DATST</name>
<dbReference type="InterPro" id="IPR011598">
    <property type="entry name" value="bHLH_dom"/>
</dbReference>
<dbReference type="InterPro" id="IPR024097">
    <property type="entry name" value="bHLH_ZIP_TF"/>
</dbReference>
<evidence type="ECO:0000256" key="5">
    <source>
        <dbReference type="SAM" id="MobiDB-lite"/>
    </source>
</evidence>
<evidence type="ECO:0000256" key="1">
    <source>
        <dbReference type="ARBA" id="ARBA00004123"/>
    </source>
</evidence>
<dbReference type="EMBL" id="JACEIK010007416">
    <property type="protein sequence ID" value="MCE3050237.1"/>
    <property type="molecule type" value="Genomic_DNA"/>
</dbReference>
<evidence type="ECO:0000259" key="6">
    <source>
        <dbReference type="PROSITE" id="PS50888"/>
    </source>
</evidence>
<gene>
    <name evidence="7" type="ORF">HAX54_046716</name>
</gene>
<dbReference type="SMART" id="SM00353">
    <property type="entry name" value="HLH"/>
    <property type="match status" value="1"/>
</dbReference>
<dbReference type="PANTHER" id="PTHR12565">
    <property type="entry name" value="STEROL REGULATORY ELEMENT-BINDING PROTEIN"/>
    <property type="match status" value="1"/>
</dbReference>
<dbReference type="Gene3D" id="4.10.280.10">
    <property type="entry name" value="Helix-loop-helix DNA-binding domain"/>
    <property type="match status" value="1"/>
</dbReference>
<evidence type="ECO:0000256" key="4">
    <source>
        <dbReference type="ARBA" id="ARBA00023242"/>
    </source>
</evidence>
<keyword evidence="8" id="KW-1185">Reference proteome</keyword>
<keyword evidence="2" id="KW-0805">Transcription regulation</keyword>
<evidence type="ECO:0000313" key="7">
    <source>
        <dbReference type="EMBL" id="MCE3050237.1"/>
    </source>
</evidence>
<feature type="region of interest" description="Disordered" evidence="5">
    <location>
        <begin position="142"/>
        <end position="174"/>
    </location>
</feature>
<feature type="domain" description="BHLH" evidence="6">
    <location>
        <begin position="187"/>
        <end position="237"/>
    </location>
</feature>
<keyword evidence="4" id="KW-0539">Nucleus</keyword>
<keyword evidence="3" id="KW-0804">Transcription</keyword>
<evidence type="ECO:0000313" key="8">
    <source>
        <dbReference type="Proteomes" id="UP000823775"/>
    </source>
</evidence>
<dbReference type="Pfam" id="PF00010">
    <property type="entry name" value="HLH"/>
    <property type="match status" value="1"/>
</dbReference>
<dbReference type="SUPFAM" id="SSF47459">
    <property type="entry name" value="HLH, helix-loop-helix DNA-binding domain"/>
    <property type="match status" value="1"/>
</dbReference>
<proteinExistence type="predicted"/>
<comment type="subcellular location">
    <subcellularLocation>
        <location evidence="1">Nucleus</location>
    </subcellularLocation>
</comment>
<dbReference type="CDD" id="cd18919">
    <property type="entry name" value="bHLH_AtBPE_like"/>
    <property type="match status" value="1"/>
</dbReference>
<sequence length="301" mass="33452">MGDSSSSAAAVDFNALNSTPNNSSPLMMNNSNMELLNSISQHLEDDQNLMSSNNIHHQHGFLALSNDQNFSNHHHHHQLPIMANFHAHHMNISHDIYDPTATAAASQFFTLGGPSYGCTSSMNNSINPESEAMLNHNNSNNIIPTPPPLVTENTGKNTCEGRKRKRNNRKEVEKPREVVHVRAKRGQATDSHSLAERLRREKINEKLRCLQELVPGCYKTMGMAVMLDVIINYVRSLQNQIDFLSMKLSAASLFYDFNSSEMDDMDSMQGTNGYAAAQGMGKNIVGEGYGGFPQFQTSWPL</sequence>
<dbReference type="PANTHER" id="PTHR12565:SF367">
    <property type="entry name" value="TRANSCRIPTION FACTOR BHLH75"/>
    <property type="match status" value="1"/>
</dbReference>
<accession>A0ABS8WL66</accession>
<evidence type="ECO:0000256" key="2">
    <source>
        <dbReference type="ARBA" id="ARBA00023015"/>
    </source>
</evidence>
<protein>
    <recommendedName>
        <fullName evidence="6">BHLH domain-containing protein</fullName>
    </recommendedName>
</protein>
<comment type="caution">
    <text evidence="7">The sequence shown here is derived from an EMBL/GenBank/DDBJ whole genome shotgun (WGS) entry which is preliminary data.</text>
</comment>
<reference evidence="7 8" key="1">
    <citation type="journal article" date="2021" name="BMC Genomics">
        <title>Datura genome reveals duplications of psychoactive alkaloid biosynthetic genes and high mutation rate following tissue culture.</title>
        <authorList>
            <person name="Rajewski A."/>
            <person name="Carter-House D."/>
            <person name="Stajich J."/>
            <person name="Litt A."/>
        </authorList>
    </citation>
    <scope>NUCLEOTIDE SEQUENCE [LARGE SCALE GENOMIC DNA]</scope>
    <source>
        <strain evidence="7">AR-01</strain>
    </source>
</reference>
<dbReference type="PROSITE" id="PS50888">
    <property type="entry name" value="BHLH"/>
    <property type="match status" value="1"/>
</dbReference>
<dbReference type="InterPro" id="IPR036638">
    <property type="entry name" value="HLH_DNA-bd_sf"/>
</dbReference>
<organism evidence="7 8">
    <name type="scientific">Datura stramonium</name>
    <name type="common">Jimsonweed</name>
    <name type="synonym">Common thornapple</name>
    <dbReference type="NCBI Taxonomy" id="4076"/>
    <lineage>
        <taxon>Eukaryota</taxon>
        <taxon>Viridiplantae</taxon>
        <taxon>Streptophyta</taxon>
        <taxon>Embryophyta</taxon>
        <taxon>Tracheophyta</taxon>
        <taxon>Spermatophyta</taxon>
        <taxon>Magnoliopsida</taxon>
        <taxon>eudicotyledons</taxon>
        <taxon>Gunneridae</taxon>
        <taxon>Pentapetalae</taxon>
        <taxon>asterids</taxon>
        <taxon>lamiids</taxon>
        <taxon>Solanales</taxon>
        <taxon>Solanaceae</taxon>
        <taxon>Solanoideae</taxon>
        <taxon>Datureae</taxon>
        <taxon>Datura</taxon>
    </lineage>
</organism>
<dbReference type="Proteomes" id="UP000823775">
    <property type="component" value="Unassembled WGS sequence"/>
</dbReference>